<comment type="caution">
    <text evidence="1">The sequence shown here is derived from an EMBL/GenBank/DDBJ whole genome shotgun (WGS) entry which is preliminary data.</text>
</comment>
<evidence type="ECO:0000313" key="2">
    <source>
        <dbReference type="Proteomes" id="UP000274822"/>
    </source>
</evidence>
<sequence>MWRHLPAMEDEAKNRKERLDALRKRKFRNYSTSTDDLKPLTIQGPTVETEVKDITAQVLGEAEKKQSEEVVCSQPILRNLCR</sequence>
<accession>A0A433QF22</accession>
<dbReference type="AlphaFoldDB" id="A0A433QF22"/>
<gene>
    <name evidence="1" type="ORF">BC938DRAFT_481951</name>
</gene>
<reference evidence="1 2" key="1">
    <citation type="journal article" date="2018" name="New Phytol.">
        <title>Phylogenomics of Endogonaceae and evolution of mycorrhizas within Mucoromycota.</title>
        <authorList>
            <person name="Chang Y."/>
            <person name="Desiro A."/>
            <person name="Na H."/>
            <person name="Sandor L."/>
            <person name="Lipzen A."/>
            <person name="Clum A."/>
            <person name="Barry K."/>
            <person name="Grigoriev I.V."/>
            <person name="Martin F.M."/>
            <person name="Stajich J.E."/>
            <person name="Smith M.E."/>
            <person name="Bonito G."/>
            <person name="Spatafora J.W."/>
        </authorList>
    </citation>
    <scope>NUCLEOTIDE SEQUENCE [LARGE SCALE GENOMIC DNA]</scope>
    <source>
        <strain evidence="1 2">AD002</strain>
    </source>
</reference>
<protein>
    <submittedName>
        <fullName evidence="1">Uncharacterized protein</fullName>
    </submittedName>
</protein>
<dbReference type="EMBL" id="RBNJ01006698">
    <property type="protein sequence ID" value="RUS28383.1"/>
    <property type="molecule type" value="Genomic_DNA"/>
</dbReference>
<evidence type="ECO:0000313" key="1">
    <source>
        <dbReference type="EMBL" id="RUS28383.1"/>
    </source>
</evidence>
<dbReference type="Proteomes" id="UP000274822">
    <property type="component" value="Unassembled WGS sequence"/>
</dbReference>
<name>A0A433QF22_9FUNG</name>
<organism evidence="1 2">
    <name type="scientific">Jimgerdemannia flammicorona</name>
    <dbReference type="NCBI Taxonomy" id="994334"/>
    <lineage>
        <taxon>Eukaryota</taxon>
        <taxon>Fungi</taxon>
        <taxon>Fungi incertae sedis</taxon>
        <taxon>Mucoromycota</taxon>
        <taxon>Mucoromycotina</taxon>
        <taxon>Endogonomycetes</taxon>
        <taxon>Endogonales</taxon>
        <taxon>Endogonaceae</taxon>
        <taxon>Jimgerdemannia</taxon>
    </lineage>
</organism>
<proteinExistence type="predicted"/>
<keyword evidence="2" id="KW-1185">Reference proteome</keyword>